<evidence type="ECO:0008006" key="4">
    <source>
        <dbReference type="Google" id="ProtNLM"/>
    </source>
</evidence>
<dbReference type="Proteomes" id="UP001175228">
    <property type="component" value="Unassembled WGS sequence"/>
</dbReference>
<evidence type="ECO:0000256" key="1">
    <source>
        <dbReference type="SAM" id="SignalP"/>
    </source>
</evidence>
<organism evidence="2 3">
    <name type="scientific">Armillaria luteobubalina</name>
    <dbReference type="NCBI Taxonomy" id="153913"/>
    <lineage>
        <taxon>Eukaryota</taxon>
        <taxon>Fungi</taxon>
        <taxon>Dikarya</taxon>
        <taxon>Basidiomycota</taxon>
        <taxon>Agaricomycotina</taxon>
        <taxon>Agaricomycetes</taxon>
        <taxon>Agaricomycetidae</taxon>
        <taxon>Agaricales</taxon>
        <taxon>Marasmiineae</taxon>
        <taxon>Physalacriaceae</taxon>
        <taxon>Armillaria</taxon>
    </lineage>
</organism>
<dbReference type="EMBL" id="JAUEPU010000013">
    <property type="protein sequence ID" value="KAK0497514.1"/>
    <property type="molecule type" value="Genomic_DNA"/>
</dbReference>
<evidence type="ECO:0000313" key="2">
    <source>
        <dbReference type="EMBL" id="KAK0497514.1"/>
    </source>
</evidence>
<feature type="chain" id="PRO_5041300307" description="Secreted protein" evidence="1">
    <location>
        <begin position="17"/>
        <end position="133"/>
    </location>
</feature>
<evidence type="ECO:0000313" key="3">
    <source>
        <dbReference type="Proteomes" id="UP001175228"/>
    </source>
</evidence>
<gene>
    <name evidence="2" type="ORF">EDD18DRAFT_157055</name>
</gene>
<accession>A0AA39Q822</accession>
<protein>
    <recommendedName>
        <fullName evidence="4">Secreted protein</fullName>
    </recommendedName>
</protein>
<keyword evidence="3" id="KW-1185">Reference proteome</keyword>
<keyword evidence="1" id="KW-0732">Signal</keyword>
<name>A0AA39Q822_9AGAR</name>
<feature type="signal peptide" evidence="1">
    <location>
        <begin position="1"/>
        <end position="16"/>
    </location>
</feature>
<proteinExistence type="predicted"/>
<reference evidence="2" key="1">
    <citation type="submission" date="2023-06" db="EMBL/GenBank/DDBJ databases">
        <authorList>
            <consortium name="Lawrence Berkeley National Laboratory"/>
            <person name="Ahrendt S."/>
            <person name="Sahu N."/>
            <person name="Indic B."/>
            <person name="Wong-Bajracharya J."/>
            <person name="Merenyi Z."/>
            <person name="Ke H.-M."/>
            <person name="Monk M."/>
            <person name="Kocsube S."/>
            <person name="Drula E."/>
            <person name="Lipzen A."/>
            <person name="Balint B."/>
            <person name="Henrissat B."/>
            <person name="Andreopoulos B."/>
            <person name="Martin F.M."/>
            <person name="Harder C.B."/>
            <person name="Rigling D."/>
            <person name="Ford K.L."/>
            <person name="Foster G.D."/>
            <person name="Pangilinan J."/>
            <person name="Papanicolaou A."/>
            <person name="Barry K."/>
            <person name="LaButti K."/>
            <person name="Viragh M."/>
            <person name="Koriabine M."/>
            <person name="Yan M."/>
            <person name="Riley R."/>
            <person name="Champramary S."/>
            <person name="Plett K.L."/>
            <person name="Tsai I.J."/>
            <person name="Slot J."/>
            <person name="Sipos G."/>
            <person name="Plett J."/>
            <person name="Nagy L.G."/>
            <person name="Grigoriev I.V."/>
        </authorList>
    </citation>
    <scope>NUCLEOTIDE SEQUENCE</scope>
    <source>
        <strain evidence="2">HWK02</strain>
    </source>
</reference>
<comment type="caution">
    <text evidence="2">The sequence shown here is derived from an EMBL/GenBank/DDBJ whole genome shotgun (WGS) entry which is preliminary data.</text>
</comment>
<dbReference type="AlphaFoldDB" id="A0AA39Q822"/>
<sequence>MTIVLLISSSSSLILSRLNSQQSSMWSATKGHNVDQKIMRFVPPRAAGSGMADSGQTMSLFRAFPSPKQIRYRRISLCLSPWRKEVSRLAPAIWHLHNDTVLKYSSSLPFTIPPLIKTTSLLPSIMLPIFIVS</sequence>